<feature type="transmembrane region" description="Helical" evidence="1">
    <location>
        <begin position="7"/>
        <end position="29"/>
    </location>
</feature>
<dbReference type="HOGENOM" id="CLU_2786775_0_0_0"/>
<keyword evidence="1" id="KW-0812">Transmembrane</keyword>
<evidence type="ECO:0000313" key="3">
    <source>
        <dbReference type="Proteomes" id="UP000000925"/>
    </source>
</evidence>
<protein>
    <submittedName>
        <fullName evidence="2">Uncharacterized protein</fullName>
    </submittedName>
</protein>
<dbReference type="KEGG" id="caa:Caka_1028"/>
<keyword evidence="1" id="KW-0472">Membrane</keyword>
<dbReference type="AlphaFoldDB" id="D5EHK9"/>
<feature type="transmembrane region" description="Helical" evidence="1">
    <location>
        <begin position="41"/>
        <end position="65"/>
    </location>
</feature>
<evidence type="ECO:0000256" key="1">
    <source>
        <dbReference type="SAM" id="Phobius"/>
    </source>
</evidence>
<accession>D5EHK9</accession>
<reference evidence="2 3" key="1">
    <citation type="journal article" date="2010" name="Stand. Genomic Sci.">
        <title>Complete genome sequence of Coraliomargarita akajimensis type strain (04OKA010-24).</title>
        <authorList>
            <person name="Mavromatis K."/>
            <person name="Abt B."/>
            <person name="Brambilla E."/>
            <person name="Lapidus A."/>
            <person name="Copeland A."/>
            <person name="Deshpande S."/>
            <person name="Nolan M."/>
            <person name="Lucas S."/>
            <person name="Tice H."/>
            <person name="Cheng J.F."/>
            <person name="Han C."/>
            <person name="Detter J.C."/>
            <person name="Woyke T."/>
            <person name="Goodwin L."/>
            <person name="Pitluck S."/>
            <person name="Held B."/>
            <person name="Brettin T."/>
            <person name="Tapia R."/>
            <person name="Ivanova N."/>
            <person name="Mikhailova N."/>
            <person name="Pati A."/>
            <person name="Liolios K."/>
            <person name="Chen A."/>
            <person name="Palaniappan K."/>
            <person name="Land M."/>
            <person name="Hauser L."/>
            <person name="Chang Y.J."/>
            <person name="Jeffries C.D."/>
            <person name="Rohde M."/>
            <person name="Goker M."/>
            <person name="Bristow J."/>
            <person name="Eisen J.A."/>
            <person name="Markowitz V."/>
            <person name="Hugenholtz P."/>
            <person name="Klenk H.P."/>
            <person name="Kyrpides N.C."/>
        </authorList>
    </citation>
    <scope>NUCLEOTIDE SEQUENCE [LARGE SCALE GENOMIC DNA]</scope>
    <source>
        <strain evidence="3">DSM 45221 / IAM 15411 / JCM 23193 / KCTC 12865</strain>
    </source>
</reference>
<proteinExistence type="predicted"/>
<dbReference type="STRING" id="583355.Caka_1028"/>
<dbReference type="Proteomes" id="UP000000925">
    <property type="component" value="Chromosome"/>
</dbReference>
<dbReference type="EMBL" id="CP001998">
    <property type="protein sequence ID" value="ADE54050.1"/>
    <property type="molecule type" value="Genomic_DNA"/>
</dbReference>
<gene>
    <name evidence="2" type="ordered locus">Caka_1028</name>
</gene>
<keyword evidence="3" id="KW-1185">Reference proteome</keyword>
<name>D5EHK9_CORAD</name>
<organism evidence="2 3">
    <name type="scientific">Coraliomargarita akajimensis (strain DSM 45221 / IAM 15411 / JCM 23193 / KCTC 12865 / 04OKA010-24)</name>
    <dbReference type="NCBI Taxonomy" id="583355"/>
    <lineage>
        <taxon>Bacteria</taxon>
        <taxon>Pseudomonadati</taxon>
        <taxon>Verrucomicrobiota</taxon>
        <taxon>Opitutia</taxon>
        <taxon>Puniceicoccales</taxon>
        <taxon>Coraliomargaritaceae</taxon>
        <taxon>Coraliomargarita</taxon>
    </lineage>
</organism>
<keyword evidence="1" id="KW-1133">Transmembrane helix</keyword>
<sequence length="68" mass="7944">MGRGILMAIIGYLIIEAIGIVDWIVQHALDPSYAYEDYYNVLWMCLSMLQLVLLSIFFFTIYGYLKEE</sequence>
<evidence type="ECO:0000313" key="2">
    <source>
        <dbReference type="EMBL" id="ADE54050.1"/>
    </source>
</evidence>